<feature type="domain" description="K Homology" evidence="3">
    <location>
        <begin position="132"/>
        <end position="206"/>
    </location>
</feature>
<dbReference type="GeneID" id="104709861"/>
<evidence type="ECO:0000313" key="5">
    <source>
        <dbReference type="RefSeq" id="XP_010424714.1"/>
    </source>
</evidence>
<evidence type="ECO:0000259" key="3">
    <source>
        <dbReference type="SMART" id="SM00322"/>
    </source>
</evidence>
<dbReference type="InterPro" id="IPR036612">
    <property type="entry name" value="KH_dom_type_1_sf"/>
</dbReference>
<dbReference type="InterPro" id="IPR004088">
    <property type="entry name" value="KH_dom_type_1"/>
</dbReference>
<dbReference type="InterPro" id="IPR004087">
    <property type="entry name" value="KH_dom"/>
</dbReference>
<name>A0ABM0TDF7_CAMSA</name>
<keyword evidence="1" id="KW-0677">Repeat</keyword>
<dbReference type="Proteomes" id="UP000694864">
    <property type="component" value="Chromosome 8"/>
</dbReference>
<evidence type="ECO:0000256" key="1">
    <source>
        <dbReference type="ARBA" id="ARBA00022737"/>
    </source>
</evidence>
<accession>A0ABM0TDF7</accession>
<keyword evidence="4" id="KW-1185">Reference proteome</keyword>
<sequence>MEGKKFESTARTPPQSLPEPSAGYAVFRILCDVSQVGCMIGKSGRVIKQLRESTQSKIWVESGPPGSLYSEVTITAHVGSTLRVKLGVTVSTASNKEKGVQEQEVEVSRAQYALLIRVFEALNVGLRTSSTSTVSVMMLLEGSHVVTVIGKGGELLEMIWRETGCNLEIQTRDLPSFAKLGDVMMKIEGNVSAMKKALVSISSRMQACEPISIAPLRSRTMNVVPREDVLGRYFGTITQPRIDSLSQRSSDHRLVNSALKNHPVTIKHPLQASEDDIRNVVLKILCPQQSVSAVIKTLQSVRDASISVSDTLADSDERLITITASEVGFCMLNS</sequence>
<gene>
    <name evidence="5" type="primary">LOC104709861</name>
</gene>
<dbReference type="Pfam" id="PF00013">
    <property type="entry name" value="KH_1"/>
    <property type="match status" value="2"/>
</dbReference>
<proteinExistence type="predicted"/>
<evidence type="ECO:0000313" key="4">
    <source>
        <dbReference type="Proteomes" id="UP000694864"/>
    </source>
</evidence>
<dbReference type="Gene3D" id="3.30.310.210">
    <property type="match status" value="1"/>
</dbReference>
<dbReference type="RefSeq" id="XP_010424714.1">
    <property type="nucleotide sequence ID" value="XM_010426412.1"/>
</dbReference>
<keyword evidence="2" id="KW-0694">RNA-binding</keyword>
<feature type="domain" description="K Homology" evidence="3">
    <location>
        <begin position="23"/>
        <end position="112"/>
    </location>
</feature>
<reference evidence="5" key="2">
    <citation type="submission" date="2025-08" db="UniProtKB">
        <authorList>
            <consortium name="RefSeq"/>
        </authorList>
    </citation>
    <scope>IDENTIFICATION</scope>
    <source>
        <tissue evidence="5">Leaf</tissue>
    </source>
</reference>
<dbReference type="SUPFAM" id="SSF54791">
    <property type="entry name" value="Eukaryotic type KH-domain (KH-domain type I)"/>
    <property type="match status" value="2"/>
</dbReference>
<dbReference type="PANTHER" id="PTHR10288">
    <property type="entry name" value="KH DOMAIN CONTAINING RNA BINDING PROTEIN"/>
    <property type="match status" value="1"/>
</dbReference>
<protein>
    <submittedName>
        <fullName evidence="5">KH domain-containing protein HEN4-like</fullName>
    </submittedName>
</protein>
<dbReference type="SMART" id="SM00322">
    <property type="entry name" value="KH"/>
    <property type="match status" value="2"/>
</dbReference>
<evidence type="ECO:0000256" key="2">
    <source>
        <dbReference type="PROSITE-ProRule" id="PRU00117"/>
    </source>
</evidence>
<dbReference type="PROSITE" id="PS50084">
    <property type="entry name" value="KH_TYPE_1"/>
    <property type="match status" value="2"/>
</dbReference>
<reference evidence="4" key="1">
    <citation type="journal article" date="2014" name="Nat. Commun.">
        <title>The emerging biofuel crop Camelina sativa retains a highly undifferentiated hexaploid genome structure.</title>
        <authorList>
            <person name="Kagale S."/>
            <person name="Koh C."/>
            <person name="Nixon J."/>
            <person name="Bollina V."/>
            <person name="Clarke W.E."/>
            <person name="Tuteja R."/>
            <person name="Spillane C."/>
            <person name="Robinson S.J."/>
            <person name="Links M.G."/>
            <person name="Clarke C."/>
            <person name="Higgins E.E."/>
            <person name="Huebert T."/>
            <person name="Sharpe A.G."/>
            <person name="Parkin I.A."/>
        </authorList>
    </citation>
    <scope>NUCLEOTIDE SEQUENCE [LARGE SCALE GENOMIC DNA]</scope>
    <source>
        <strain evidence="4">cv. DH55</strain>
    </source>
</reference>
<organism evidence="4 5">
    <name type="scientific">Camelina sativa</name>
    <name type="common">False flax</name>
    <name type="synonym">Myagrum sativum</name>
    <dbReference type="NCBI Taxonomy" id="90675"/>
    <lineage>
        <taxon>Eukaryota</taxon>
        <taxon>Viridiplantae</taxon>
        <taxon>Streptophyta</taxon>
        <taxon>Embryophyta</taxon>
        <taxon>Tracheophyta</taxon>
        <taxon>Spermatophyta</taxon>
        <taxon>Magnoliopsida</taxon>
        <taxon>eudicotyledons</taxon>
        <taxon>Gunneridae</taxon>
        <taxon>Pentapetalae</taxon>
        <taxon>rosids</taxon>
        <taxon>malvids</taxon>
        <taxon>Brassicales</taxon>
        <taxon>Brassicaceae</taxon>
        <taxon>Camelineae</taxon>
        <taxon>Camelina</taxon>
    </lineage>
</organism>